<reference evidence="2 3" key="2">
    <citation type="submission" date="2018-11" db="EMBL/GenBank/DDBJ databases">
        <authorList>
            <consortium name="Pathogen Informatics"/>
        </authorList>
    </citation>
    <scope>NUCLEOTIDE SEQUENCE [LARGE SCALE GENOMIC DNA]</scope>
    <source>
        <strain evidence="2 3">NST_G2</strain>
    </source>
</reference>
<dbReference type="Proteomes" id="UP000275846">
    <property type="component" value="Unassembled WGS sequence"/>
</dbReference>
<evidence type="ECO:0000313" key="4">
    <source>
        <dbReference type="WBParaSite" id="SSLN_0001420801-mRNA-1"/>
    </source>
</evidence>
<sequence>MFCMRSKAWLALAIHDADGGTDHRLVISKMSLDFNSADGPNVSDRQDLYAPEDTPTVDLRWCQLRNVIRSTVLEFLGRVRRQHQDWFEDDDADIRNLLVEKNRLHKVYIDLQTDAAKATFFRCRRLVQQRLCEIQATWMVHKAEEIQGYADCNEMKNFFKAIKAIYGPRIKRTAPLLSSDGIALLTEKSQILKYWAEHFRMDTNNDLDLLPSLPEPIQAVQQISSGKAPGSDAIPPEVCKHSGLRLMAELTALFQERWRQGQAPQDFKDATIVHLYKRKGNRQLCRRLDDTPLPSGDLDRRLETNQEAESLPSQLPPKNTEAEMARQDPGHGSP</sequence>
<accession>A0A183TB45</accession>
<dbReference type="EMBL" id="UYSU01038291">
    <property type="protein sequence ID" value="VDM00079.1"/>
    <property type="molecule type" value="Genomic_DNA"/>
</dbReference>
<protein>
    <submittedName>
        <fullName evidence="2 4">Uncharacterized protein</fullName>
    </submittedName>
</protein>
<evidence type="ECO:0000256" key="1">
    <source>
        <dbReference type="SAM" id="MobiDB-lite"/>
    </source>
</evidence>
<name>A0A183TB45_SCHSO</name>
<dbReference type="WBParaSite" id="SSLN_0001420801-mRNA-1">
    <property type="protein sequence ID" value="SSLN_0001420801-mRNA-1"/>
    <property type="gene ID" value="SSLN_0001420801"/>
</dbReference>
<reference evidence="4" key="1">
    <citation type="submission" date="2016-06" db="UniProtKB">
        <authorList>
            <consortium name="WormBaseParasite"/>
        </authorList>
    </citation>
    <scope>IDENTIFICATION</scope>
</reference>
<organism evidence="4">
    <name type="scientific">Schistocephalus solidus</name>
    <name type="common">Tapeworm</name>
    <dbReference type="NCBI Taxonomy" id="70667"/>
    <lineage>
        <taxon>Eukaryota</taxon>
        <taxon>Metazoa</taxon>
        <taxon>Spiralia</taxon>
        <taxon>Lophotrochozoa</taxon>
        <taxon>Platyhelminthes</taxon>
        <taxon>Cestoda</taxon>
        <taxon>Eucestoda</taxon>
        <taxon>Diphyllobothriidea</taxon>
        <taxon>Diphyllobothriidae</taxon>
        <taxon>Schistocephalus</taxon>
    </lineage>
</organism>
<dbReference type="OrthoDB" id="6144240at2759"/>
<keyword evidence="3" id="KW-1185">Reference proteome</keyword>
<feature type="region of interest" description="Disordered" evidence="1">
    <location>
        <begin position="287"/>
        <end position="334"/>
    </location>
</feature>
<feature type="compositionally biased region" description="Basic and acidic residues" evidence="1">
    <location>
        <begin position="320"/>
        <end position="334"/>
    </location>
</feature>
<dbReference type="AlphaFoldDB" id="A0A183TB45"/>
<feature type="compositionally biased region" description="Polar residues" evidence="1">
    <location>
        <begin position="305"/>
        <end position="317"/>
    </location>
</feature>
<gene>
    <name evidence="2" type="ORF">SSLN_LOCUS13693</name>
</gene>
<proteinExistence type="predicted"/>
<evidence type="ECO:0000313" key="2">
    <source>
        <dbReference type="EMBL" id="VDM00079.1"/>
    </source>
</evidence>
<dbReference type="PANTHER" id="PTHR19446">
    <property type="entry name" value="REVERSE TRANSCRIPTASES"/>
    <property type="match status" value="1"/>
</dbReference>
<evidence type="ECO:0000313" key="3">
    <source>
        <dbReference type="Proteomes" id="UP000275846"/>
    </source>
</evidence>